<dbReference type="EMBL" id="JNGW01000057">
    <property type="protein sequence ID" value="KDR52551.1"/>
    <property type="molecule type" value="Genomic_DNA"/>
</dbReference>
<sequence length="91" mass="9970">MQVDPPIEGFDLRVCASLGFITMTNASIVILDFFFDVLAYVNTNTGGGLKPLYGIVGSKESIVKGFRILNLVVLIVMLLVFWFGQIKVATL</sequence>
<protein>
    <submittedName>
        <fullName evidence="2">Uncharacterized protein</fullName>
    </submittedName>
</protein>
<name>A0A069QRT4_HOYLO</name>
<evidence type="ECO:0000313" key="2">
    <source>
        <dbReference type="EMBL" id="KDR52551.1"/>
    </source>
</evidence>
<evidence type="ECO:0000313" key="3">
    <source>
        <dbReference type="Proteomes" id="UP000027442"/>
    </source>
</evidence>
<feature type="transmembrane region" description="Helical" evidence="1">
    <location>
        <begin position="20"/>
        <end position="41"/>
    </location>
</feature>
<keyword evidence="1" id="KW-1133">Transmembrane helix</keyword>
<comment type="caution">
    <text evidence="2">The sequence shown here is derived from an EMBL/GenBank/DDBJ whole genome shotgun (WGS) entry which is preliminary data.</text>
</comment>
<proteinExistence type="predicted"/>
<feature type="transmembrane region" description="Helical" evidence="1">
    <location>
        <begin position="68"/>
        <end position="86"/>
    </location>
</feature>
<dbReference type="PATRIC" id="fig|1122985.7.peg.1418"/>
<evidence type="ECO:0000256" key="1">
    <source>
        <dbReference type="SAM" id="Phobius"/>
    </source>
</evidence>
<organism evidence="2 3">
    <name type="scientific">Hoylesella loescheii DSM 19665 = JCM 12249 = ATCC 15930</name>
    <dbReference type="NCBI Taxonomy" id="1122985"/>
    <lineage>
        <taxon>Bacteria</taxon>
        <taxon>Pseudomonadati</taxon>
        <taxon>Bacteroidota</taxon>
        <taxon>Bacteroidia</taxon>
        <taxon>Bacteroidales</taxon>
        <taxon>Prevotellaceae</taxon>
        <taxon>Hoylesella</taxon>
    </lineage>
</organism>
<dbReference type="Proteomes" id="UP000027442">
    <property type="component" value="Unassembled WGS sequence"/>
</dbReference>
<reference evidence="2 3" key="1">
    <citation type="submission" date="2013-08" db="EMBL/GenBank/DDBJ databases">
        <authorList>
            <person name="Weinstock G."/>
            <person name="Sodergren E."/>
            <person name="Wylie T."/>
            <person name="Fulton L."/>
            <person name="Fulton R."/>
            <person name="Fronick C."/>
            <person name="O'Laughlin M."/>
            <person name="Godfrey J."/>
            <person name="Miner T."/>
            <person name="Herter B."/>
            <person name="Appelbaum E."/>
            <person name="Cordes M."/>
            <person name="Lek S."/>
            <person name="Wollam A."/>
            <person name="Pepin K.H."/>
            <person name="Palsikar V.B."/>
            <person name="Mitreva M."/>
            <person name="Wilson R.K."/>
        </authorList>
    </citation>
    <scope>NUCLEOTIDE SEQUENCE [LARGE SCALE GENOMIC DNA]</scope>
    <source>
        <strain evidence="2 3">ATCC 15930</strain>
    </source>
</reference>
<dbReference type="HOGENOM" id="CLU_2438329_0_0_10"/>
<gene>
    <name evidence="2" type="ORF">HMPREF1991_01363</name>
</gene>
<keyword evidence="1" id="KW-0812">Transmembrane</keyword>
<accession>A0A069QRT4</accession>
<keyword evidence="1" id="KW-0472">Membrane</keyword>
<keyword evidence="3" id="KW-1185">Reference proteome</keyword>
<dbReference type="AlphaFoldDB" id="A0A069QRT4"/>